<keyword evidence="7" id="KW-1185">Reference proteome</keyword>
<dbReference type="SMART" id="SM00346">
    <property type="entry name" value="HTH_ICLR"/>
    <property type="match status" value="1"/>
</dbReference>
<dbReference type="Pfam" id="PF01614">
    <property type="entry name" value="IclR_C"/>
    <property type="match status" value="1"/>
</dbReference>
<gene>
    <name evidence="6" type="ORF">Rmf_09740</name>
</gene>
<dbReference type="InterPro" id="IPR050707">
    <property type="entry name" value="HTH_MetabolicPath_Reg"/>
</dbReference>
<keyword evidence="2" id="KW-0238">DNA-binding</keyword>
<dbReference type="InterPro" id="IPR029016">
    <property type="entry name" value="GAF-like_dom_sf"/>
</dbReference>
<dbReference type="PROSITE" id="PS51078">
    <property type="entry name" value="ICLR_ED"/>
    <property type="match status" value="1"/>
</dbReference>
<dbReference type="InterPro" id="IPR036388">
    <property type="entry name" value="WH-like_DNA-bd_sf"/>
</dbReference>
<accession>A0ABN6P0Y0</accession>
<dbReference type="PANTHER" id="PTHR30136:SF24">
    <property type="entry name" value="HTH-TYPE TRANSCRIPTIONAL REPRESSOR ALLR"/>
    <property type="match status" value="1"/>
</dbReference>
<dbReference type="RefSeq" id="WP_244458340.1">
    <property type="nucleotide sequence ID" value="NZ_AP025637.1"/>
</dbReference>
<keyword evidence="3" id="KW-0804">Transcription</keyword>
<dbReference type="SUPFAM" id="SSF55781">
    <property type="entry name" value="GAF domain-like"/>
    <property type="match status" value="1"/>
</dbReference>
<dbReference type="SUPFAM" id="SSF46785">
    <property type="entry name" value="Winged helix' DNA-binding domain"/>
    <property type="match status" value="1"/>
</dbReference>
<evidence type="ECO:0000313" key="7">
    <source>
        <dbReference type="Proteomes" id="UP000831327"/>
    </source>
</evidence>
<dbReference type="InterPro" id="IPR005471">
    <property type="entry name" value="Tscrpt_reg_IclR_N"/>
</dbReference>
<dbReference type="PANTHER" id="PTHR30136">
    <property type="entry name" value="HELIX-TURN-HELIX TRANSCRIPTIONAL REGULATOR, ICLR FAMILY"/>
    <property type="match status" value="1"/>
</dbReference>
<dbReference type="EMBL" id="AP025637">
    <property type="protein sequence ID" value="BDG71045.1"/>
    <property type="molecule type" value="Genomic_DNA"/>
</dbReference>
<feature type="domain" description="IclR-ED" evidence="5">
    <location>
        <begin position="81"/>
        <end position="264"/>
    </location>
</feature>
<evidence type="ECO:0000259" key="5">
    <source>
        <dbReference type="PROSITE" id="PS51078"/>
    </source>
</evidence>
<feature type="domain" description="HTH iclR-type" evidence="4">
    <location>
        <begin position="19"/>
        <end position="80"/>
    </location>
</feature>
<evidence type="ECO:0000259" key="4">
    <source>
        <dbReference type="PROSITE" id="PS51077"/>
    </source>
</evidence>
<keyword evidence="1" id="KW-0805">Transcription regulation</keyword>
<evidence type="ECO:0000313" key="6">
    <source>
        <dbReference type="EMBL" id="BDG71045.1"/>
    </source>
</evidence>
<name>A0ABN6P0Y0_9PROT</name>
<dbReference type="InterPro" id="IPR036390">
    <property type="entry name" value="WH_DNA-bd_sf"/>
</dbReference>
<dbReference type="PROSITE" id="PS51077">
    <property type="entry name" value="HTH_ICLR"/>
    <property type="match status" value="1"/>
</dbReference>
<evidence type="ECO:0000256" key="3">
    <source>
        <dbReference type="ARBA" id="ARBA00023163"/>
    </source>
</evidence>
<organism evidence="6 7">
    <name type="scientific">Roseomonas fluvialis</name>
    <dbReference type="NCBI Taxonomy" id="1750527"/>
    <lineage>
        <taxon>Bacteria</taxon>
        <taxon>Pseudomonadati</taxon>
        <taxon>Pseudomonadota</taxon>
        <taxon>Alphaproteobacteria</taxon>
        <taxon>Acetobacterales</taxon>
        <taxon>Roseomonadaceae</taxon>
        <taxon>Roseomonas</taxon>
    </lineage>
</organism>
<dbReference type="InterPro" id="IPR014757">
    <property type="entry name" value="Tscrpt_reg_IclR_C"/>
</dbReference>
<sequence length="270" mass="28902">MPPSDAVPAPRGAKDPYLLASLHRGLEVLDCFAERDSWTLSDLATHLNQNKATVFRVLHTLEGFGYLAKDAATGRYALGLRLQALGAAAMRNEQLRWQALPPLQDLAESTGETVHVGILHEGVVVTVQIVDGTHAVRMHSAVGKRSPAHASALGKALMAYLPDAEVDGIVARHGLVRFTANTITTPQALRERLHRIRLDGYALDEEEIEDGLRCIAAPITDRSGRPTAAVAISAPASRMDPARIAELIPRVKASAARISRMLGSPSVAAA</sequence>
<dbReference type="Gene3D" id="1.10.10.10">
    <property type="entry name" value="Winged helix-like DNA-binding domain superfamily/Winged helix DNA-binding domain"/>
    <property type="match status" value="1"/>
</dbReference>
<evidence type="ECO:0000256" key="2">
    <source>
        <dbReference type="ARBA" id="ARBA00023125"/>
    </source>
</evidence>
<dbReference type="Proteomes" id="UP000831327">
    <property type="component" value="Chromosome"/>
</dbReference>
<dbReference type="Pfam" id="PF09339">
    <property type="entry name" value="HTH_IclR"/>
    <property type="match status" value="1"/>
</dbReference>
<reference evidence="6 7" key="1">
    <citation type="journal article" date="2016" name="Microbes Environ.">
        <title>Phylogenetically diverse aerobic anoxygenic phototrophic bacteria isolated from epilithic biofilms in Tama river, Japan.</title>
        <authorList>
            <person name="Hirose S."/>
            <person name="Matsuura K."/>
            <person name="Haruta S."/>
        </authorList>
    </citation>
    <scope>NUCLEOTIDE SEQUENCE [LARGE SCALE GENOMIC DNA]</scope>
    <source>
        <strain evidence="6 7">S08</strain>
    </source>
</reference>
<dbReference type="Gene3D" id="3.30.450.40">
    <property type="match status" value="1"/>
</dbReference>
<evidence type="ECO:0000256" key="1">
    <source>
        <dbReference type="ARBA" id="ARBA00023015"/>
    </source>
</evidence>
<protein>
    <submittedName>
        <fullName evidence="6">IclR family transcriptional regulator</fullName>
    </submittedName>
</protein>
<proteinExistence type="predicted"/>